<evidence type="ECO:0000313" key="2">
    <source>
        <dbReference type="Proteomes" id="UP000075243"/>
    </source>
</evidence>
<keyword evidence="2" id="KW-1185">Reference proteome</keyword>
<evidence type="ECO:0000313" key="1">
    <source>
        <dbReference type="EMBL" id="KYP31315.1"/>
    </source>
</evidence>
<dbReference type="PANTHER" id="PTHR35121">
    <property type="entry name" value="HOMEODOMAIN PROTEIN 8, PUTATIVE-RELATED"/>
    <property type="match status" value="1"/>
</dbReference>
<organism evidence="1 2">
    <name type="scientific">Cajanus cajan</name>
    <name type="common">Pigeon pea</name>
    <name type="synonym">Cajanus indicus</name>
    <dbReference type="NCBI Taxonomy" id="3821"/>
    <lineage>
        <taxon>Eukaryota</taxon>
        <taxon>Viridiplantae</taxon>
        <taxon>Streptophyta</taxon>
        <taxon>Embryophyta</taxon>
        <taxon>Tracheophyta</taxon>
        <taxon>Spermatophyta</taxon>
        <taxon>Magnoliopsida</taxon>
        <taxon>eudicotyledons</taxon>
        <taxon>Gunneridae</taxon>
        <taxon>Pentapetalae</taxon>
        <taxon>rosids</taxon>
        <taxon>fabids</taxon>
        <taxon>Fabales</taxon>
        <taxon>Fabaceae</taxon>
        <taxon>Papilionoideae</taxon>
        <taxon>50 kb inversion clade</taxon>
        <taxon>NPAAA clade</taxon>
        <taxon>indigoferoid/millettioid clade</taxon>
        <taxon>Phaseoleae</taxon>
        <taxon>Cajanus</taxon>
    </lineage>
</organism>
<dbReference type="Gramene" id="C.cajan_44745.t">
    <property type="protein sequence ID" value="C.cajan_44745.t.cds1"/>
    <property type="gene ID" value="C.cajan_44745"/>
</dbReference>
<dbReference type="Proteomes" id="UP000075243">
    <property type="component" value="Unassembled WGS sequence"/>
</dbReference>
<sequence length="55" mass="6468">MIIGQAQMMLWCAFDGNITMHNMEIDGRTYHKNCSCELHKLKHGFFCAFSQKRMI</sequence>
<gene>
    <name evidence="1" type="ORF">KK1_048450</name>
</gene>
<protein>
    <submittedName>
        <fullName evidence="1">Uncharacterized protein</fullName>
    </submittedName>
</protein>
<accession>A0A151QM01</accession>
<proteinExistence type="predicted"/>
<dbReference type="EMBL" id="KQ486135">
    <property type="protein sequence ID" value="KYP31315.1"/>
    <property type="molecule type" value="Genomic_DNA"/>
</dbReference>
<reference evidence="1" key="1">
    <citation type="journal article" date="2012" name="Nat. Biotechnol.">
        <title>Draft genome sequence of pigeonpea (Cajanus cajan), an orphan legume crop of resource-poor farmers.</title>
        <authorList>
            <person name="Varshney R.K."/>
            <person name="Chen W."/>
            <person name="Li Y."/>
            <person name="Bharti A.K."/>
            <person name="Saxena R.K."/>
            <person name="Schlueter J.A."/>
            <person name="Donoghue M.T."/>
            <person name="Azam S."/>
            <person name="Fan G."/>
            <person name="Whaley A.M."/>
            <person name="Farmer A.D."/>
            <person name="Sheridan J."/>
            <person name="Iwata A."/>
            <person name="Tuteja R."/>
            <person name="Penmetsa R.V."/>
            <person name="Wu W."/>
            <person name="Upadhyaya H.D."/>
            <person name="Yang S.P."/>
            <person name="Shah T."/>
            <person name="Saxena K.B."/>
            <person name="Michael T."/>
            <person name="McCombie W.R."/>
            <person name="Yang B."/>
            <person name="Zhang G."/>
            <person name="Yang H."/>
            <person name="Wang J."/>
            <person name="Spillane C."/>
            <person name="Cook D.R."/>
            <person name="May G.D."/>
            <person name="Xu X."/>
            <person name="Jackson S.A."/>
        </authorList>
    </citation>
    <scope>NUCLEOTIDE SEQUENCE [LARGE SCALE GENOMIC DNA]</scope>
</reference>
<dbReference type="PANTHER" id="PTHR35121:SF4">
    <property type="entry name" value="SWIM-TYPE DOMAIN-CONTAINING PROTEIN"/>
    <property type="match status" value="1"/>
</dbReference>
<name>A0A151QM01_CAJCA</name>
<dbReference type="AlphaFoldDB" id="A0A151QM01"/>